<dbReference type="Gene3D" id="3.20.20.450">
    <property type="entry name" value="EAL domain"/>
    <property type="match status" value="1"/>
</dbReference>
<dbReference type="Gene3D" id="3.30.70.270">
    <property type="match status" value="1"/>
</dbReference>
<dbReference type="NCBIfam" id="TIGR00254">
    <property type="entry name" value="GGDEF"/>
    <property type="match status" value="1"/>
</dbReference>
<keyword evidence="1" id="KW-0812">Transmembrane</keyword>
<dbReference type="AlphaFoldDB" id="A0A4V2F3D8"/>
<sequence>MRAVLPACAAAALLSLGLGAAGPGAVPWVLDHRVLPVLMGLFALPATGALRSAPRRTWRRPLAGALLSWSVGYALWALPGRFAMGPVTPSDACFVLFYPLAGAGLWRLLRGQGRRVSAATVLDAVVAGLGAFSVITALALPVVGSPLRHLEPATLLNACYPVGDAVLLSVAASLLALRGAGDRRALLLTLTFALLTGADTTYATATAGGAAEASTWLVSALWALACVGVGSALLVRDCRQEDAPRETRVGAVPVVAALGALGVLLTASRVHVSVPALGLAVGALVAASLRGRLDLRSLQELVRTRRDAHLDDLTGLGNRRHLDARLQELLEAAGEETPLALLLVDLDRFKEVNDAYGPGAGDDLLQQVAARLVEAVPQAAALSRLGDDEFALALPTAAASGLGGPTEHLHAAQRIVAALAAPFEVAGAAMHVTASIGMSVAASGWTSTELVRTADVAMHEAKRASGDGSHYRLYDVTTDDSGLRLALGRDLRRAVEQREITLHYQPQLDIAGDRVVGMEALARWSRPGYGPVPPDVFVPLAEELGLMPALTELVVGEALRQCAEWRALGHDLRISVNITASGLLDPGLVEGLSGRLAGLGLPAEAVVLEITESTLMSDPARAREVIEQLRLLGVDVSVDDFGTGYSSLAYLRRLPVTEVKLDRAFVMGMLEDPIGPDAAIVRAASEMARALGLRVVAEGVEDVVLLGTLLRTGCALAQGYGIARPSPAGHALAAALAHEQRRSAAYAPAER</sequence>
<dbReference type="CDD" id="cd01948">
    <property type="entry name" value="EAL"/>
    <property type="match status" value="1"/>
</dbReference>
<dbReference type="InterPro" id="IPR001633">
    <property type="entry name" value="EAL_dom"/>
</dbReference>
<evidence type="ECO:0000256" key="2">
    <source>
        <dbReference type="SAM" id="SignalP"/>
    </source>
</evidence>
<reference evidence="5 6" key="1">
    <citation type="submission" date="2019-02" db="EMBL/GenBank/DDBJ databases">
        <title>Genomic Encyclopedia of Type Strains, Phase IV (KMG-IV): sequencing the most valuable type-strain genomes for metagenomic binning, comparative biology and taxonomic classification.</title>
        <authorList>
            <person name="Goeker M."/>
        </authorList>
    </citation>
    <scope>NUCLEOTIDE SEQUENCE [LARGE SCALE GENOMIC DNA]</scope>
    <source>
        <strain evidence="5 6">DSM 45622</strain>
    </source>
</reference>
<feature type="transmembrane region" description="Helical" evidence="1">
    <location>
        <begin position="216"/>
        <end position="235"/>
    </location>
</feature>
<evidence type="ECO:0000313" key="6">
    <source>
        <dbReference type="Proteomes" id="UP000293638"/>
    </source>
</evidence>
<dbReference type="InterPro" id="IPR050706">
    <property type="entry name" value="Cyclic-di-GMP_PDE-like"/>
</dbReference>
<dbReference type="Pfam" id="PF00563">
    <property type="entry name" value="EAL"/>
    <property type="match status" value="1"/>
</dbReference>
<dbReference type="SMART" id="SM00267">
    <property type="entry name" value="GGDEF"/>
    <property type="match status" value="1"/>
</dbReference>
<gene>
    <name evidence="5" type="ORF">EV189_3158</name>
</gene>
<organism evidence="5 6">
    <name type="scientific">Motilibacter rhizosphaerae</name>
    <dbReference type="NCBI Taxonomy" id="598652"/>
    <lineage>
        <taxon>Bacteria</taxon>
        <taxon>Bacillati</taxon>
        <taxon>Actinomycetota</taxon>
        <taxon>Actinomycetes</taxon>
        <taxon>Motilibacterales</taxon>
        <taxon>Motilibacteraceae</taxon>
        <taxon>Motilibacter</taxon>
    </lineage>
</organism>
<dbReference type="PANTHER" id="PTHR33121:SF79">
    <property type="entry name" value="CYCLIC DI-GMP PHOSPHODIESTERASE PDED-RELATED"/>
    <property type="match status" value="1"/>
</dbReference>
<protein>
    <submittedName>
        <fullName evidence="5">Diguanylate cyclase/phosphodiesterase</fullName>
    </submittedName>
</protein>
<dbReference type="PANTHER" id="PTHR33121">
    <property type="entry name" value="CYCLIC DI-GMP PHOSPHODIESTERASE PDEF"/>
    <property type="match status" value="1"/>
</dbReference>
<dbReference type="SUPFAM" id="SSF141868">
    <property type="entry name" value="EAL domain-like"/>
    <property type="match status" value="1"/>
</dbReference>
<dbReference type="EMBL" id="SGXD01000004">
    <property type="protein sequence ID" value="RZS82763.1"/>
    <property type="molecule type" value="Genomic_DNA"/>
</dbReference>
<feature type="transmembrane region" description="Helical" evidence="1">
    <location>
        <begin position="65"/>
        <end position="83"/>
    </location>
</feature>
<evidence type="ECO:0000313" key="5">
    <source>
        <dbReference type="EMBL" id="RZS82763.1"/>
    </source>
</evidence>
<dbReference type="Proteomes" id="UP000293638">
    <property type="component" value="Unassembled WGS sequence"/>
</dbReference>
<keyword evidence="1" id="KW-0472">Membrane</keyword>
<feature type="transmembrane region" description="Helical" evidence="1">
    <location>
        <begin position="247"/>
        <end position="266"/>
    </location>
</feature>
<dbReference type="Pfam" id="PF00990">
    <property type="entry name" value="GGDEF"/>
    <property type="match status" value="1"/>
</dbReference>
<dbReference type="PROSITE" id="PS50887">
    <property type="entry name" value="GGDEF"/>
    <property type="match status" value="1"/>
</dbReference>
<comment type="caution">
    <text evidence="5">The sequence shown here is derived from an EMBL/GenBank/DDBJ whole genome shotgun (WGS) entry which is preliminary data.</text>
</comment>
<evidence type="ECO:0000259" key="4">
    <source>
        <dbReference type="PROSITE" id="PS50887"/>
    </source>
</evidence>
<feature type="chain" id="PRO_5020594634" evidence="2">
    <location>
        <begin position="21"/>
        <end position="751"/>
    </location>
</feature>
<name>A0A4V2F3D8_9ACTN</name>
<accession>A0A4V2F3D8</accession>
<dbReference type="SUPFAM" id="SSF55073">
    <property type="entry name" value="Nucleotide cyclase"/>
    <property type="match status" value="1"/>
</dbReference>
<dbReference type="InterPro" id="IPR000160">
    <property type="entry name" value="GGDEF_dom"/>
</dbReference>
<dbReference type="PROSITE" id="PS50883">
    <property type="entry name" value="EAL"/>
    <property type="match status" value="1"/>
</dbReference>
<feature type="transmembrane region" description="Helical" evidence="1">
    <location>
        <begin position="89"/>
        <end position="109"/>
    </location>
</feature>
<proteinExistence type="predicted"/>
<keyword evidence="6" id="KW-1185">Reference proteome</keyword>
<dbReference type="InterPro" id="IPR029787">
    <property type="entry name" value="Nucleotide_cyclase"/>
</dbReference>
<feature type="transmembrane region" description="Helical" evidence="1">
    <location>
        <begin position="155"/>
        <end position="177"/>
    </location>
</feature>
<evidence type="ECO:0000259" key="3">
    <source>
        <dbReference type="PROSITE" id="PS50883"/>
    </source>
</evidence>
<feature type="signal peptide" evidence="2">
    <location>
        <begin position="1"/>
        <end position="20"/>
    </location>
</feature>
<evidence type="ECO:0000256" key="1">
    <source>
        <dbReference type="SAM" id="Phobius"/>
    </source>
</evidence>
<feature type="domain" description="EAL" evidence="3">
    <location>
        <begin position="484"/>
        <end position="739"/>
    </location>
</feature>
<feature type="domain" description="GGDEF" evidence="4">
    <location>
        <begin position="337"/>
        <end position="476"/>
    </location>
</feature>
<keyword evidence="1" id="KW-1133">Transmembrane helix</keyword>
<dbReference type="InterPro" id="IPR035919">
    <property type="entry name" value="EAL_sf"/>
</dbReference>
<feature type="transmembrane region" description="Helical" evidence="1">
    <location>
        <begin position="184"/>
        <end position="204"/>
    </location>
</feature>
<feature type="transmembrane region" description="Helical" evidence="1">
    <location>
        <begin position="121"/>
        <end position="143"/>
    </location>
</feature>
<keyword evidence="2" id="KW-0732">Signal</keyword>
<dbReference type="SMART" id="SM00052">
    <property type="entry name" value="EAL"/>
    <property type="match status" value="1"/>
</dbReference>
<dbReference type="GO" id="GO:0071111">
    <property type="term" value="F:cyclic-guanylate-specific phosphodiesterase activity"/>
    <property type="evidence" value="ECO:0007669"/>
    <property type="project" value="InterPro"/>
</dbReference>
<feature type="transmembrane region" description="Helical" evidence="1">
    <location>
        <begin position="35"/>
        <end position="53"/>
    </location>
</feature>
<dbReference type="CDD" id="cd01949">
    <property type="entry name" value="GGDEF"/>
    <property type="match status" value="1"/>
</dbReference>
<dbReference type="InterPro" id="IPR043128">
    <property type="entry name" value="Rev_trsase/Diguanyl_cyclase"/>
</dbReference>